<evidence type="ECO:0000313" key="2">
    <source>
        <dbReference type="Proteomes" id="UP001164250"/>
    </source>
</evidence>
<accession>A0ACC1AST2</accession>
<proteinExistence type="predicted"/>
<organism evidence="1 2">
    <name type="scientific">Pistacia atlantica</name>
    <dbReference type="NCBI Taxonomy" id="434234"/>
    <lineage>
        <taxon>Eukaryota</taxon>
        <taxon>Viridiplantae</taxon>
        <taxon>Streptophyta</taxon>
        <taxon>Embryophyta</taxon>
        <taxon>Tracheophyta</taxon>
        <taxon>Spermatophyta</taxon>
        <taxon>Magnoliopsida</taxon>
        <taxon>eudicotyledons</taxon>
        <taxon>Gunneridae</taxon>
        <taxon>Pentapetalae</taxon>
        <taxon>rosids</taxon>
        <taxon>malvids</taxon>
        <taxon>Sapindales</taxon>
        <taxon>Anacardiaceae</taxon>
        <taxon>Pistacia</taxon>
    </lineage>
</organism>
<sequence>MIKTATKILLLAVATSFSFLLFSPPPKSFYHSLFISTALSDNVSASQHLCTLTRRPHVAGSEANAEAAAYVLSVLTSCKTKSSCLSIISPMLLSSSAKDLKDKVSGMGISLIPLFKSIEELAKAATKIDNEKKAIVEAKGCASKDHSRVRELNDRLMIAERAFTDRDGLSGRPWYKHLIYAPSRHNDYGSNSFPGIEDAILETKNLHTAESWHTVQHEVWRVSRAVRHAALVLNGELT</sequence>
<gene>
    <name evidence="1" type="ORF">Patl1_13366</name>
</gene>
<name>A0ACC1AST2_9ROSI</name>
<comment type="caution">
    <text evidence="1">The sequence shown here is derived from an EMBL/GenBank/DDBJ whole genome shotgun (WGS) entry which is preliminary data.</text>
</comment>
<protein>
    <submittedName>
        <fullName evidence="1">Uncharacterized protein</fullName>
    </submittedName>
</protein>
<keyword evidence="2" id="KW-1185">Reference proteome</keyword>
<reference evidence="2" key="1">
    <citation type="journal article" date="2023" name="G3 (Bethesda)">
        <title>Genome assembly and association tests identify interacting loci associated with vigor, precocity, and sex in interspecific pistachio rootstocks.</title>
        <authorList>
            <person name="Palmer W."/>
            <person name="Jacygrad E."/>
            <person name="Sagayaradj S."/>
            <person name="Cavanaugh K."/>
            <person name="Han R."/>
            <person name="Bertier L."/>
            <person name="Beede B."/>
            <person name="Kafkas S."/>
            <person name="Golino D."/>
            <person name="Preece J."/>
            <person name="Michelmore R."/>
        </authorList>
    </citation>
    <scope>NUCLEOTIDE SEQUENCE [LARGE SCALE GENOMIC DNA]</scope>
</reference>
<dbReference type="Proteomes" id="UP001164250">
    <property type="component" value="Chromosome 8"/>
</dbReference>
<evidence type="ECO:0000313" key="1">
    <source>
        <dbReference type="EMBL" id="KAJ0089669.1"/>
    </source>
</evidence>
<dbReference type="EMBL" id="CM047904">
    <property type="protein sequence ID" value="KAJ0089669.1"/>
    <property type="molecule type" value="Genomic_DNA"/>
</dbReference>